<sequence>MQREEEEDAKNGHNRGEQEKKQHDEEEEEQAEEEEEETEYVVLDLDEVFNGAAVPANCPYTLTGLDTMAPVLTLGNGLRLIGEYEETMGSVLIFSESEDTATQEHNDERDFPTPIDPDTRLKEVKKRVQSVCKLERRLKFRVMQSGI</sequence>
<feature type="compositionally biased region" description="Acidic residues" evidence="1">
    <location>
        <begin position="25"/>
        <end position="39"/>
    </location>
</feature>
<proteinExistence type="predicted"/>
<name>A0ABP0UME3_9BRYO</name>
<dbReference type="EMBL" id="OZ019896">
    <property type="protein sequence ID" value="CAK9222598.1"/>
    <property type="molecule type" value="Genomic_DNA"/>
</dbReference>
<dbReference type="PANTHER" id="PTHR21860:SF2">
    <property type="entry name" value="GENERAL TRANSCRIPTION FACTOR 3C POLYPEPTIDE 6"/>
    <property type="match status" value="1"/>
</dbReference>
<evidence type="ECO:0000256" key="1">
    <source>
        <dbReference type="SAM" id="MobiDB-lite"/>
    </source>
</evidence>
<evidence type="ECO:0000259" key="2">
    <source>
        <dbReference type="Pfam" id="PF10419"/>
    </source>
</evidence>
<feature type="compositionally biased region" description="Basic and acidic residues" evidence="1">
    <location>
        <begin position="1"/>
        <end position="24"/>
    </location>
</feature>
<reference evidence="3" key="1">
    <citation type="submission" date="2024-02" db="EMBL/GenBank/DDBJ databases">
        <authorList>
            <consortium name="ELIXIR-Norway"/>
            <consortium name="Elixir Norway"/>
        </authorList>
    </citation>
    <scope>NUCLEOTIDE SEQUENCE</scope>
</reference>
<dbReference type="Gene3D" id="2.60.40.4370">
    <property type="match status" value="1"/>
</dbReference>
<accession>A0ABP0UME3</accession>
<protein>
    <recommendedName>
        <fullName evidence="2">Transcription factor TFIIIC triple barrel domain-containing protein</fullName>
    </recommendedName>
</protein>
<organism evidence="3 4">
    <name type="scientific">Sphagnum troendelagicum</name>
    <dbReference type="NCBI Taxonomy" id="128251"/>
    <lineage>
        <taxon>Eukaryota</taxon>
        <taxon>Viridiplantae</taxon>
        <taxon>Streptophyta</taxon>
        <taxon>Embryophyta</taxon>
        <taxon>Bryophyta</taxon>
        <taxon>Sphagnophytina</taxon>
        <taxon>Sphagnopsida</taxon>
        <taxon>Sphagnales</taxon>
        <taxon>Sphagnaceae</taxon>
        <taxon>Sphagnum</taxon>
    </lineage>
</organism>
<gene>
    <name evidence="3" type="ORF">CSSPTR1EN2_LOCUS16217</name>
</gene>
<evidence type="ECO:0000313" key="4">
    <source>
        <dbReference type="Proteomes" id="UP001497512"/>
    </source>
</evidence>
<dbReference type="Proteomes" id="UP001497512">
    <property type="component" value="Chromosome 4"/>
</dbReference>
<dbReference type="Pfam" id="PF10419">
    <property type="entry name" value="TFIIIC_sub6"/>
    <property type="match status" value="1"/>
</dbReference>
<feature type="domain" description="Transcription factor TFIIIC triple barrel" evidence="2">
    <location>
        <begin position="34"/>
        <end position="143"/>
    </location>
</feature>
<feature type="region of interest" description="Disordered" evidence="1">
    <location>
        <begin position="1"/>
        <end position="39"/>
    </location>
</feature>
<feature type="compositionally biased region" description="Basic and acidic residues" evidence="1">
    <location>
        <begin position="102"/>
        <end position="118"/>
    </location>
</feature>
<keyword evidence="4" id="KW-1185">Reference proteome</keyword>
<dbReference type="PANTHER" id="PTHR21860">
    <property type="entry name" value="TRANSCRIPTION INITIATION FACTOR IIIC TFIIIC , POLYPEPTIDE 6-RELATED"/>
    <property type="match status" value="1"/>
</dbReference>
<dbReference type="InterPro" id="IPR042771">
    <property type="entry name" value="GTF3C6-like"/>
</dbReference>
<evidence type="ECO:0000313" key="3">
    <source>
        <dbReference type="EMBL" id="CAK9222598.1"/>
    </source>
</evidence>
<feature type="region of interest" description="Disordered" evidence="1">
    <location>
        <begin position="99"/>
        <end position="118"/>
    </location>
</feature>
<dbReference type="InterPro" id="IPR019481">
    <property type="entry name" value="TFIIIC_triple_barrel"/>
</dbReference>